<dbReference type="GO" id="GO:0004673">
    <property type="term" value="F:protein histidine kinase activity"/>
    <property type="evidence" value="ECO:0007669"/>
    <property type="project" value="UniProtKB-EC"/>
</dbReference>
<dbReference type="EMBL" id="JAGEMK010000002">
    <property type="protein sequence ID" value="MBO1751529.1"/>
    <property type="molecule type" value="Genomic_DNA"/>
</dbReference>
<feature type="domain" description="Histidine kinase" evidence="11">
    <location>
        <begin position="414"/>
        <end position="622"/>
    </location>
</feature>
<dbReference type="GO" id="GO:0005886">
    <property type="term" value="C:plasma membrane"/>
    <property type="evidence" value="ECO:0007669"/>
    <property type="project" value="TreeGrafter"/>
</dbReference>
<evidence type="ECO:0000256" key="6">
    <source>
        <dbReference type="ARBA" id="ARBA00022692"/>
    </source>
</evidence>
<evidence type="ECO:0000256" key="4">
    <source>
        <dbReference type="ARBA" id="ARBA00022553"/>
    </source>
</evidence>
<keyword evidence="7" id="KW-0418">Kinase</keyword>
<keyword evidence="5" id="KW-0808">Transferase</keyword>
<comment type="subcellular location">
    <subcellularLocation>
        <location evidence="2">Membrane</location>
    </subcellularLocation>
</comment>
<dbReference type="RefSeq" id="WP_208055176.1">
    <property type="nucleotide sequence ID" value="NZ_JAGEMK010000002.1"/>
</dbReference>
<comment type="caution">
    <text evidence="13">The sequence shown here is derived from an EMBL/GenBank/DDBJ whole genome shotgun (WGS) entry which is preliminary data.</text>
</comment>
<dbReference type="GO" id="GO:0000160">
    <property type="term" value="P:phosphorelay signal transduction system"/>
    <property type="evidence" value="ECO:0007669"/>
    <property type="project" value="UniProtKB-KW"/>
</dbReference>
<dbReference type="SUPFAM" id="SSF55874">
    <property type="entry name" value="ATPase domain of HSP90 chaperone/DNA topoisomerase II/histidine kinase"/>
    <property type="match status" value="1"/>
</dbReference>
<dbReference type="SMART" id="SM00304">
    <property type="entry name" value="HAMP"/>
    <property type="match status" value="1"/>
</dbReference>
<feature type="compositionally biased region" description="Low complexity" evidence="10">
    <location>
        <begin position="634"/>
        <end position="661"/>
    </location>
</feature>
<keyword evidence="8" id="KW-0472">Membrane</keyword>
<evidence type="ECO:0000313" key="13">
    <source>
        <dbReference type="EMBL" id="MBO1751529.1"/>
    </source>
</evidence>
<dbReference type="Pfam" id="PF08376">
    <property type="entry name" value="NIT"/>
    <property type="match status" value="1"/>
</dbReference>
<evidence type="ECO:0000259" key="12">
    <source>
        <dbReference type="PROSITE" id="PS50885"/>
    </source>
</evidence>
<keyword evidence="4" id="KW-0597">Phosphoprotein</keyword>
<dbReference type="Pfam" id="PF02518">
    <property type="entry name" value="HATPase_c"/>
    <property type="match status" value="1"/>
</dbReference>
<evidence type="ECO:0000259" key="11">
    <source>
        <dbReference type="PROSITE" id="PS50109"/>
    </source>
</evidence>
<dbReference type="PROSITE" id="PS50109">
    <property type="entry name" value="HIS_KIN"/>
    <property type="match status" value="1"/>
</dbReference>
<comment type="catalytic activity">
    <reaction evidence="1">
        <text>ATP + protein L-histidine = ADP + protein N-phospho-L-histidine.</text>
        <dbReference type="EC" id="2.7.13.3"/>
    </reaction>
</comment>
<dbReference type="InterPro" id="IPR050428">
    <property type="entry name" value="TCS_sensor_his_kinase"/>
</dbReference>
<protein>
    <recommendedName>
        <fullName evidence="3">histidine kinase</fullName>
        <ecNumber evidence="3">2.7.13.3</ecNumber>
    </recommendedName>
</protein>
<feature type="compositionally biased region" description="Low complexity" evidence="10">
    <location>
        <begin position="774"/>
        <end position="785"/>
    </location>
</feature>
<dbReference type="InterPro" id="IPR003594">
    <property type="entry name" value="HATPase_dom"/>
</dbReference>
<keyword evidence="8" id="KW-1133">Transmembrane helix</keyword>
<evidence type="ECO:0000256" key="7">
    <source>
        <dbReference type="ARBA" id="ARBA00022777"/>
    </source>
</evidence>
<evidence type="ECO:0000256" key="1">
    <source>
        <dbReference type="ARBA" id="ARBA00000085"/>
    </source>
</evidence>
<dbReference type="InterPro" id="IPR003660">
    <property type="entry name" value="HAMP_dom"/>
</dbReference>
<evidence type="ECO:0000256" key="9">
    <source>
        <dbReference type="ARBA" id="ARBA00023012"/>
    </source>
</evidence>
<keyword evidence="9" id="KW-0902">Two-component regulatory system</keyword>
<dbReference type="SMART" id="SM00387">
    <property type="entry name" value="HATPase_c"/>
    <property type="match status" value="1"/>
</dbReference>
<dbReference type="Gene3D" id="3.30.565.10">
    <property type="entry name" value="Histidine kinase-like ATPase, C-terminal domain"/>
    <property type="match status" value="1"/>
</dbReference>
<dbReference type="CDD" id="cd06225">
    <property type="entry name" value="HAMP"/>
    <property type="match status" value="1"/>
</dbReference>
<feature type="domain" description="HAMP" evidence="12">
    <location>
        <begin position="331"/>
        <end position="399"/>
    </location>
</feature>
<evidence type="ECO:0000256" key="10">
    <source>
        <dbReference type="SAM" id="MobiDB-lite"/>
    </source>
</evidence>
<evidence type="ECO:0000256" key="3">
    <source>
        <dbReference type="ARBA" id="ARBA00012438"/>
    </source>
</evidence>
<gene>
    <name evidence="13" type="ORF">J4G33_06890</name>
</gene>
<dbReference type="PANTHER" id="PTHR45436:SF5">
    <property type="entry name" value="SENSOR HISTIDINE KINASE TRCS"/>
    <property type="match status" value="1"/>
</dbReference>
<keyword evidence="6" id="KW-0812">Transmembrane</keyword>
<dbReference type="InterPro" id="IPR013587">
    <property type="entry name" value="Nitrate/nitrite_sensing"/>
</dbReference>
<dbReference type="Pfam" id="PF00672">
    <property type="entry name" value="HAMP"/>
    <property type="match status" value="1"/>
</dbReference>
<accession>A0A939LPI4</accession>
<feature type="compositionally biased region" description="Pro residues" evidence="10">
    <location>
        <begin position="662"/>
        <end position="680"/>
    </location>
</feature>
<feature type="compositionally biased region" description="Low complexity" evidence="10">
    <location>
        <begin position="753"/>
        <end position="764"/>
    </location>
</feature>
<evidence type="ECO:0000256" key="8">
    <source>
        <dbReference type="ARBA" id="ARBA00022989"/>
    </source>
</evidence>
<dbReference type="PROSITE" id="PS50885">
    <property type="entry name" value="HAMP"/>
    <property type="match status" value="1"/>
</dbReference>
<sequence length="809" mass="84887">MLRRLGIRGKVLAALSVPVLVLFVLAGAVSLQAIDDVQTSRTVTQLLSALDRTRELTAAMQAERAATLAVVTAAPEERADASAELGRVRATTNDAIGAASREAAEIELGALTDRAVTGLRDQLTELDTLRRAVDSGDLTMRVAFTGYTTVVERVTDFPNVVANALDDRELAAIITSQTAVASLAEKYEQEQVFGGQVLEGSARSGPDLQLLAALFPATDIQQESAILTVNQLQLGIEVPGLVTGLQTYGNFRSLATSGQENYLSFIDPAQWTATSQAQIDLYDPVVAELTAAEEAQADEVAAAALRTAVLTISLTVLAVVVSIAVALTIARQIVNPLRRLTRAAGEVREELPRLVDQVAIPGQGPDLTLAHIPVTSRDEIGQLATAFNDVNSTTIQVAQEQAALRGSIAEMFVNVARRDQVLLNRQLSFIDALERSEEDPKTLADLFRLDHLATRMRRNAESLLVLAGIDTGRRLRETLPTSDVIRTASSEIEHYERVQLDLPVDPTMLGHTALPAAHLLAELLENATVFSDPGTPVQVSTGVDEHHVLVTVLDQGLGMTPEEILDANNKIRTTSAGDVLGAQRLGLFVVGRIANRLGAIVELAQGPSGTGTLATVRFPVSLFVDASSLPPTAPAHTAATLPPAQSPALPAAPSPEQIAAPPAAPAAPPAPAAAPEPAWAPVPAGVQDVAPGSLGSAENPAQEVDLNALTDGQTGLGLPRRRSRGADADAPAPSTRREHREQDDAAAAPSIPLAPRADALAGAAQVRAEDAWTPPVVEPAAPLPARRTPVEQPPAPAAELPSRAPASGL</sequence>
<keyword evidence="14" id="KW-1185">Reference proteome</keyword>
<organism evidence="13 14">
    <name type="scientific">Actinotalea soli</name>
    <dbReference type="NCBI Taxonomy" id="2819234"/>
    <lineage>
        <taxon>Bacteria</taxon>
        <taxon>Bacillati</taxon>
        <taxon>Actinomycetota</taxon>
        <taxon>Actinomycetes</taxon>
        <taxon>Micrococcales</taxon>
        <taxon>Cellulomonadaceae</taxon>
        <taxon>Actinotalea</taxon>
    </lineage>
</organism>
<dbReference type="Gene3D" id="6.10.340.10">
    <property type="match status" value="1"/>
</dbReference>
<dbReference type="InterPro" id="IPR005467">
    <property type="entry name" value="His_kinase_dom"/>
</dbReference>
<evidence type="ECO:0000313" key="14">
    <source>
        <dbReference type="Proteomes" id="UP000664209"/>
    </source>
</evidence>
<dbReference type="PANTHER" id="PTHR45436">
    <property type="entry name" value="SENSOR HISTIDINE KINASE YKOH"/>
    <property type="match status" value="1"/>
</dbReference>
<name>A0A939LPI4_9CELL</name>
<evidence type="ECO:0000256" key="5">
    <source>
        <dbReference type="ARBA" id="ARBA00022679"/>
    </source>
</evidence>
<dbReference type="InterPro" id="IPR036890">
    <property type="entry name" value="HATPase_C_sf"/>
</dbReference>
<feature type="region of interest" description="Disordered" evidence="10">
    <location>
        <begin position="634"/>
        <end position="809"/>
    </location>
</feature>
<dbReference type="EC" id="2.7.13.3" evidence="3"/>
<reference evidence="13" key="1">
    <citation type="submission" date="2021-03" db="EMBL/GenBank/DDBJ databases">
        <title>Actinotalea soli sp. nov., isolated from soil.</title>
        <authorList>
            <person name="Ping W."/>
            <person name="Zhang J."/>
        </authorList>
    </citation>
    <scope>NUCLEOTIDE SEQUENCE</scope>
    <source>
        <strain evidence="13">BY-33</strain>
    </source>
</reference>
<evidence type="ECO:0000256" key="2">
    <source>
        <dbReference type="ARBA" id="ARBA00004370"/>
    </source>
</evidence>
<dbReference type="Proteomes" id="UP000664209">
    <property type="component" value="Unassembled WGS sequence"/>
</dbReference>
<feature type="non-terminal residue" evidence="13">
    <location>
        <position position="809"/>
    </location>
</feature>
<proteinExistence type="predicted"/>
<dbReference type="AlphaFoldDB" id="A0A939LPI4"/>